<dbReference type="RefSeq" id="WP_119052682.1">
    <property type="nucleotide sequence ID" value="NZ_CP032157.1"/>
</dbReference>
<gene>
    <name evidence="2" type="ORF">D3H65_23650</name>
</gene>
<accession>A0A3B7MYJ3</accession>
<protein>
    <submittedName>
        <fullName evidence="2">Uncharacterized protein</fullName>
    </submittedName>
</protein>
<evidence type="ECO:0000313" key="3">
    <source>
        <dbReference type="Proteomes" id="UP000263900"/>
    </source>
</evidence>
<dbReference type="KEGG" id="pseg:D3H65_23650"/>
<dbReference type="Proteomes" id="UP000263900">
    <property type="component" value="Chromosome"/>
</dbReference>
<organism evidence="2 3">
    <name type="scientific">Paraflavitalea soli</name>
    <dbReference type="NCBI Taxonomy" id="2315862"/>
    <lineage>
        <taxon>Bacteria</taxon>
        <taxon>Pseudomonadati</taxon>
        <taxon>Bacteroidota</taxon>
        <taxon>Chitinophagia</taxon>
        <taxon>Chitinophagales</taxon>
        <taxon>Chitinophagaceae</taxon>
        <taxon>Paraflavitalea</taxon>
    </lineage>
</organism>
<feature type="chain" id="PRO_5017591850" evidence="1">
    <location>
        <begin position="23"/>
        <end position="117"/>
    </location>
</feature>
<sequence length="117" mass="13646">MKKCLNLLVLTCLLMGSTAAFAQNEEDTPAPATPRWVSEKGYWVVESNVHVPKQYTVRFYNNDQVMVYKEEVQGVVLKLQRRRVKMNLKKVLETAVLAWEKQRQTKENEGWVYNAIQ</sequence>
<proteinExistence type="predicted"/>
<keyword evidence="1" id="KW-0732">Signal</keyword>
<evidence type="ECO:0000313" key="2">
    <source>
        <dbReference type="EMBL" id="AXY76805.1"/>
    </source>
</evidence>
<keyword evidence="3" id="KW-1185">Reference proteome</keyword>
<reference evidence="2 3" key="1">
    <citation type="submission" date="2018-09" db="EMBL/GenBank/DDBJ databases">
        <title>Genome sequencing of strain 6GH32-13.</title>
        <authorList>
            <person name="Weon H.-Y."/>
            <person name="Heo J."/>
            <person name="Kwon S.-W."/>
        </authorList>
    </citation>
    <scope>NUCLEOTIDE SEQUENCE [LARGE SCALE GENOMIC DNA]</scope>
    <source>
        <strain evidence="2 3">5GH32-13</strain>
    </source>
</reference>
<dbReference type="AlphaFoldDB" id="A0A3B7MYJ3"/>
<dbReference type="EMBL" id="CP032157">
    <property type="protein sequence ID" value="AXY76805.1"/>
    <property type="molecule type" value="Genomic_DNA"/>
</dbReference>
<feature type="signal peptide" evidence="1">
    <location>
        <begin position="1"/>
        <end position="22"/>
    </location>
</feature>
<dbReference type="OrthoDB" id="675127at2"/>
<name>A0A3B7MYJ3_9BACT</name>
<evidence type="ECO:0000256" key="1">
    <source>
        <dbReference type="SAM" id="SignalP"/>
    </source>
</evidence>